<evidence type="ECO:0000256" key="6">
    <source>
        <dbReference type="ARBA" id="ARBA00022989"/>
    </source>
</evidence>
<accession>A0A978ULW2</accession>
<keyword evidence="10" id="KW-0472">Membrane</keyword>
<reference evidence="11" key="1">
    <citation type="journal article" date="2021" name="Front. Plant Sci.">
        <title>Chromosome-Scale Genome Assembly for Chinese Sour Jujube and Insights Into Its Genome Evolution and Domestication Signature.</title>
        <authorList>
            <person name="Shen L.-Y."/>
            <person name="Luo H."/>
            <person name="Wang X.-L."/>
            <person name="Wang X.-M."/>
            <person name="Qiu X.-J."/>
            <person name="Liu H."/>
            <person name="Zhou S.-S."/>
            <person name="Jia K.-H."/>
            <person name="Nie S."/>
            <person name="Bao Y.-T."/>
            <person name="Zhang R.-G."/>
            <person name="Yun Q.-Z."/>
            <person name="Chai Y.-H."/>
            <person name="Lu J.-Y."/>
            <person name="Li Y."/>
            <person name="Zhao S.-W."/>
            <person name="Mao J.-F."/>
            <person name="Jia S.-G."/>
            <person name="Mao Y.-M."/>
        </authorList>
    </citation>
    <scope>NUCLEOTIDE SEQUENCE</scope>
    <source>
        <strain evidence="11">AT0</strain>
        <tissue evidence="11">Leaf</tissue>
    </source>
</reference>
<keyword evidence="9" id="KW-0503">Monooxygenase</keyword>
<dbReference type="Proteomes" id="UP000813462">
    <property type="component" value="Unassembled WGS sequence"/>
</dbReference>
<comment type="caution">
    <text evidence="11">The sequence shown here is derived from an EMBL/GenBank/DDBJ whole genome shotgun (WGS) entry which is preliminary data.</text>
</comment>
<keyword evidence="8" id="KW-0408">Iron</keyword>
<evidence type="ECO:0000256" key="7">
    <source>
        <dbReference type="ARBA" id="ARBA00023002"/>
    </source>
</evidence>
<dbReference type="GO" id="GO:0016705">
    <property type="term" value="F:oxidoreductase activity, acting on paired donors, with incorporation or reduction of molecular oxygen"/>
    <property type="evidence" value="ECO:0007669"/>
    <property type="project" value="InterPro"/>
</dbReference>
<dbReference type="GO" id="GO:0005506">
    <property type="term" value="F:iron ion binding"/>
    <property type="evidence" value="ECO:0007669"/>
    <property type="project" value="InterPro"/>
</dbReference>
<dbReference type="Gene3D" id="1.10.630.10">
    <property type="entry name" value="Cytochrome P450"/>
    <property type="match status" value="1"/>
</dbReference>
<comment type="similarity">
    <text evidence="2">Belongs to the cytochrome P450 family.</text>
</comment>
<dbReference type="InterPro" id="IPR050665">
    <property type="entry name" value="Cytochrome_P450_Monooxygen"/>
</dbReference>
<dbReference type="InterPro" id="IPR036396">
    <property type="entry name" value="Cyt_P450_sf"/>
</dbReference>
<comment type="subcellular location">
    <subcellularLocation>
        <location evidence="1">Membrane</location>
        <topology evidence="1">Single-pass membrane protein</topology>
    </subcellularLocation>
</comment>
<keyword evidence="5" id="KW-0479">Metal-binding</keyword>
<keyword evidence="6" id="KW-1133">Transmembrane helix</keyword>
<dbReference type="PANTHER" id="PTHR24282:SF20">
    <property type="entry name" value="CYTOCHROME P450 CYP749A22-LIKE"/>
    <property type="match status" value="1"/>
</dbReference>
<evidence type="ECO:0000256" key="9">
    <source>
        <dbReference type="ARBA" id="ARBA00023033"/>
    </source>
</evidence>
<sequence>MGLQGIKGPSYRFIHGSTKEISRMRIEAMASPLGLSHAICSKVQPHIDFWLNRYGKVYLQWVGAQAELVVAEQELIKEILNNKDGAFQTTDIQIILKKIFGDGLVTFIWSLYTFII</sequence>
<gene>
    <name evidence="11" type="ORF">FEM48_Zijuj10G0066200</name>
</gene>
<name>A0A978ULW2_ZIZJJ</name>
<dbReference type="AlphaFoldDB" id="A0A978ULW2"/>
<organism evidence="11 12">
    <name type="scientific">Ziziphus jujuba var. spinosa</name>
    <dbReference type="NCBI Taxonomy" id="714518"/>
    <lineage>
        <taxon>Eukaryota</taxon>
        <taxon>Viridiplantae</taxon>
        <taxon>Streptophyta</taxon>
        <taxon>Embryophyta</taxon>
        <taxon>Tracheophyta</taxon>
        <taxon>Spermatophyta</taxon>
        <taxon>Magnoliopsida</taxon>
        <taxon>eudicotyledons</taxon>
        <taxon>Gunneridae</taxon>
        <taxon>Pentapetalae</taxon>
        <taxon>rosids</taxon>
        <taxon>fabids</taxon>
        <taxon>Rosales</taxon>
        <taxon>Rhamnaceae</taxon>
        <taxon>Paliureae</taxon>
        <taxon>Ziziphus</taxon>
    </lineage>
</organism>
<evidence type="ECO:0000256" key="5">
    <source>
        <dbReference type="ARBA" id="ARBA00022723"/>
    </source>
</evidence>
<evidence type="ECO:0000256" key="4">
    <source>
        <dbReference type="ARBA" id="ARBA00022692"/>
    </source>
</evidence>
<evidence type="ECO:0000256" key="2">
    <source>
        <dbReference type="ARBA" id="ARBA00010617"/>
    </source>
</evidence>
<evidence type="ECO:0000256" key="3">
    <source>
        <dbReference type="ARBA" id="ARBA00022617"/>
    </source>
</evidence>
<evidence type="ECO:0000256" key="10">
    <source>
        <dbReference type="ARBA" id="ARBA00023136"/>
    </source>
</evidence>
<keyword evidence="3" id="KW-0349">Heme</keyword>
<proteinExistence type="inferred from homology"/>
<dbReference type="OrthoDB" id="1182442at2759"/>
<evidence type="ECO:0000256" key="8">
    <source>
        <dbReference type="ARBA" id="ARBA00023004"/>
    </source>
</evidence>
<protein>
    <submittedName>
        <fullName evidence="11">Uncharacterized protein</fullName>
    </submittedName>
</protein>
<dbReference type="SUPFAM" id="SSF48264">
    <property type="entry name" value="Cytochrome P450"/>
    <property type="match status" value="1"/>
</dbReference>
<keyword evidence="4" id="KW-0812">Transmembrane</keyword>
<dbReference type="GO" id="GO:0004497">
    <property type="term" value="F:monooxygenase activity"/>
    <property type="evidence" value="ECO:0007669"/>
    <property type="project" value="UniProtKB-KW"/>
</dbReference>
<evidence type="ECO:0000313" key="11">
    <source>
        <dbReference type="EMBL" id="KAH7515814.1"/>
    </source>
</evidence>
<dbReference type="PANTHER" id="PTHR24282">
    <property type="entry name" value="CYTOCHROME P450 FAMILY MEMBER"/>
    <property type="match status" value="1"/>
</dbReference>
<evidence type="ECO:0000313" key="12">
    <source>
        <dbReference type="Proteomes" id="UP000813462"/>
    </source>
</evidence>
<dbReference type="EMBL" id="JAEACU010000010">
    <property type="protein sequence ID" value="KAH7515814.1"/>
    <property type="molecule type" value="Genomic_DNA"/>
</dbReference>
<dbReference type="GO" id="GO:0020037">
    <property type="term" value="F:heme binding"/>
    <property type="evidence" value="ECO:0007669"/>
    <property type="project" value="InterPro"/>
</dbReference>
<keyword evidence="7" id="KW-0560">Oxidoreductase</keyword>
<dbReference type="GO" id="GO:0016020">
    <property type="term" value="C:membrane"/>
    <property type="evidence" value="ECO:0007669"/>
    <property type="project" value="UniProtKB-SubCell"/>
</dbReference>
<evidence type="ECO:0000256" key="1">
    <source>
        <dbReference type="ARBA" id="ARBA00004167"/>
    </source>
</evidence>